<dbReference type="EMBL" id="JAYMYQ010000002">
    <property type="protein sequence ID" value="KAK7351626.1"/>
    <property type="molecule type" value="Genomic_DNA"/>
</dbReference>
<sequence length="92" mass="10294">MLKLKKRVEKERDCGGKAEQEDSISIAAGACFPLLTSVLSPYSCVPDFHVILTYLLRQLLLHPFVTYRSLLSLSLSLVRCKKPIPIPRNVAP</sequence>
<proteinExistence type="predicted"/>
<name>A0AAN9MCN2_CANGL</name>
<evidence type="ECO:0000313" key="1">
    <source>
        <dbReference type="EMBL" id="KAK7351626.1"/>
    </source>
</evidence>
<protein>
    <submittedName>
        <fullName evidence="1">Uncharacterized protein</fullName>
    </submittedName>
</protein>
<organism evidence="1 2">
    <name type="scientific">Canavalia gladiata</name>
    <name type="common">Sword bean</name>
    <name type="synonym">Dolichos gladiatus</name>
    <dbReference type="NCBI Taxonomy" id="3824"/>
    <lineage>
        <taxon>Eukaryota</taxon>
        <taxon>Viridiplantae</taxon>
        <taxon>Streptophyta</taxon>
        <taxon>Embryophyta</taxon>
        <taxon>Tracheophyta</taxon>
        <taxon>Spermatophyta</taxon>
        <taxon>Magnoliopsida</taxon>
        <taxon>eudicotyledons</taxon>
        <taxon>Gunneridae</taxon>
        <taxon>Pentapetalae</taxon>
        <taxon>rosids</taxon>
        <taxon>fabids</taxon>
        <taxon>Fabales</taxon>
        <taxon>Fabaceae</taxon>
        <taxon>Papilionoideae</taxon>
        <taxon>50 kb inversion clade</taxon>
        <taxon>NPAAA clade</taxon>
        <taxon>indigoferoid/millettioid clade</taxon>
        <taxon>Phaseoleae</taxon>
        <taxon>Canavalia</taxon>
    </lineage>
</organism>
<keyword evidence="2" id="KW-1185">Reference proteome</keyword>
<comment type="caution">
    <text evidence="1">The sequence shown here is derived from an EMBL/GenBank/DDBJ whole genome shotgun (WGS) entry which is preliminary data.</text>
</comment>
<gene>
    <name evidence="1" type="ORF">VNO77_11210</name>
</gene>
<reference evidence="1 2" key="1">
    <citation type="submission" date="2024-01" db="EMBL/GenBank/DDBJ databases">
        <title>The genomes of 5 underutilized Papilionoideae crops provide insights into root nodulation and disease resistanc.</title>
        <authorList>
            <person name="Jiang F."/>
        </authorList>
    </citation>
    <scope>NUCLEOTIDE SEQUENCE [LARGE SCALE GENOMIC DNA]</scope>
    <source>
        <strain evidence="1">LVBAO_FW01</strain>
        <tissue evidence="1">Leaves</tissue>
    </source>
</reference>
<dbReference type="Proteomes" id="UP001367508">
    <property type="component" value="Unassembled WGS sequence"/>
</dbReference>
<accession>A0AAN9MCN2</accession>
<dbReference type="AlphaFoldDB" id="A0AAN9MCN2"/>
<evidence type="ECO:0000313" key="2">
    <source>
        <dbReference type="Proteomes" id="UP001367508"/>
    </source>
</evidence>